<evidence type="ECO:0000313" key="2">
    <source>
        <dbReference type="EMBL" id="WPA98214.1"/>
    </source>
</evidence>
<feature type="compositionally biased region" description="Basic and acidic residues" evidence="1">
    <location>
        <begin position="323"/>
        <end position="337"/>
    </location>
</feature>
<evidence type="ECO:0000313" key="3">
    <source>
        <dbReference type="Proteomes" id="UP001302367"/>
    </source>
</evidence>
<dbReference type="Proteomes" id="UP001302367">
    <property type="component" value="Chromosome 2"/>
</dbReference>
<gene>
    <name evidence="2" type="ORF">RHO25_002826</name>
</gene>
<protein>
    <recommendedName>
        <fullName evidence="4">Inhibitor of growth protein N-terminal histone-binding domain-containing protein</fullName>
    </recommendedName>
</protein>
<dbReference type="EMBL" id="CP134185">
    <property type="protein sequence ID" value="WPA98214.1"/>
    <property type="molecule type" value="Genomic_DNA"/>
</dbReference>
<organism evidence="2 3">
    <name type="scientific">Cercospora beticola</name>
    <name type="common">Sugarbeet leaf spot fungus</name>
    <dbReference type="NCBI Taxonomy" id="122368"/>
    <lineage>
        <taxon>Eukaryota</taxon>
        <taxon>Fungi</taxon>
        <taxon>Dikarya</taxon>
        <taxon>Ascomycota</taxon>
        <taxon>Pezizomycotina</taxon>
        <taxon>Dothideomycetes</taxon>
        <taxon>Dothideomycetidae</taxon>
        <taxon>Mycosphaerellales</taxon>
        <taxon>Mycosphaerellaceae</taxon>
        <taxon>Cercospora</taxon>
    </lineage>
</organism>
<dbReference type="RefSeq" id="XP_065458377.1">
    <property type="nucleotide sequence ID" value="XM_065602305.1"/>
</dbReference>
<feature type="region of interest" description="Disordered" evidence="1">
    <location>
        <begin position="199"/>
        <end position="337"/>
    </location>
</feature>
<name>A0ABZ0NFD3_CERBT</name>
<feature type="compositionally biased region" description="Polar residues" evidence="1">
    <location>
        <begin position="211"/>
        <end position="222"/>
    </location>
</feature>
<feature type="compositionally biased region" description="Low complexity" evidence="1">
    <location>
        <begin position="238"/>
        <end position="252"/>
    </location>
</feature>
<reference evidence="2 3" key="1">
    <citation type="submission" date="2023-09" db="EMBL/GenBank/DDBJ databases">
        <title>Complete-Gapless Cercospora beticola genome.</title>
        <authorList>
            <person name="Wyatt N.A."/>
            <person name="Spanner R.E."/>
            <person name="Bolton M.D."/>
        </authorList>
    </citation>
    <scope>NUCLEOTIDE SEQUENCE [LARGE SCALE GENOMIC DNA]</scope>
    <source>
        <strain evidence="2">Cb09-40</strain>
    </source>
</reference>
<evidence type="ECO:0000256" key="1">
    <source>
        <dbReference type="SAM" id="MobiDB-lite"/>
    </source>
</evidence>
<evidence type="ECO:0008006" key="4">
    <source>
        <dbReference type="Google" id="ProtNLM"/>
    </source>
</evidence>
<sequence>MAVAPALEVSFLQTRASVSTHNNRSTIQPPTVIPNLIIQSAYSGALADPRLTMSNTFDVPEDWDAADLKSFNVLRQLIMLEEPDAQVRSQLQSMKPQQLGIVSRQVFDALQQMDVQKHALWIEGGRRDWTPPERTFDLAGAADDVVIESIISMYDSMKEAREDLDVMRSTLAQLEAARTGVSGYYNMQHPGNMVGTSHICNSTCGRPPPQSNGNLRGSSTQDDSSRGGASDRITRNWRGSSGQDDSSRRGASQRINENWRQNWRDSSDQDDGNRSGPPNEVNGGQPGSPDQGVRDRRGSSGSPGGVAVDATTSASGSATSEPADEHNREPPRKPGPT</sequence>
<dbReference type="GeneID" id="90643897"/>
<feature type="compositionally biased region" description="Basic and acidic residues" evidence="1">
    <location>
        <begin position="262"/>
        <end position="273"/>
    </location>
</feature>
<feature type="compositionally biased region" description="Low complexity" evidence="1">
    <location>
        <begin position="305"/>
        <end position="320"/>
    </location>
</feature>
<keyword evidence="3" id="KW-1185">Reference proteome</keyword>
<accession>A0ABZ0NFD3</accession>
<proteinExistence type="predicted"/>